<proteinExistence type="inferred from homology"/>
<feature type="binding site" evidence="6">
    <location>
        <position position="208"/>
    </location>
    <ligand>
        <name>a divalent metal cation</name>
        <dbReference type="ChEBI" id="CHEBI:60240"/>
        <label>2</label>
        <note>catalytic</note>
    </ligand>
</feature>
<dbReference type="HAMAP" id="MF_01974">
    <property type="entry name" value="MetAP_1"/>
    <property type="match status" value="1"/>
</dbReference>
<keyword evidence="4 6" id="KW-0479">Metal-binding</keyword>
<dbReference type="GO" id="GO:0005829">
    <property type="term" value="C:cytosol"/>
    <property type="evidence" value="ECO:0007669"/>
    <property type="project" value="TreeGrafter"/>
</dbReference>
<evidence type="ECO:0000256" key="2">
    <source>
        <dbReference type="ARBA" id="ARBA00022438"/>
    </source>
</evidence>
<dbReference type="EMBL" id="PCYL01000028">
    <property type="protein sequence ID" value="PIR46826.1"/>
    <property type="molecule type" value="Genomic_DNA"/>
</dbReference>
<dbReference type="SUPFAM" id="SSF55920">
    <property type="entry name" value="Creatinase/aminopeptidase"/>
    <property type="match status" value="1"/>
</dbReference>
<dbReference type="AlphaFoldDB" id="A0A2H0RK71"/>
<evidence type="ECO:0000256" key="7">
    <source>
        <dbReference type="RuleBase" id="RU003653"/>
    </source>
</evidence>
<keyword evidence="3 6" id="KW-0645">Protease</keyword>
<feature type="binding site" evidence="6">
    <location>
        <position position="112"/>
    </location>
    <ligand>
        <name>a divalent metal cation</name>
        <dbReference type="ChEBI" id="CHEBI:60240"/>
        <label>1</label>
    </ligand>
</feature>
<evidence type="ECO:0000256" key="1">
    <source>
        <dbReference type="ARBA" id="ARBA00002521"/>
    </source>
</evidence>
<name>A0A2H0RK71_9BACT</name>
<evidence type="ECO:0000313" key="10">
    <source>
        <dbReference type="Proteomes" id="UP000230833"/>
    </source>
</evidence>
<dbReference type="GO" id="GO:0070006">
    <property type="term" value="F:metalloaminopeptidase activity"/>
    <property type="evidence" value="ECO:0007669"/>
    <property type="project" value="UniProtKB-UniRule"/>
</dbReference>
<feature type="binding site" evidence="6">
    <location>
        <position position="182"/>
    </location>
    <ligand>
        <name>substrate</name>
    </ligand>
</feature>
<keyword evidence="2 6" id="KW-0031">Aminopeptidase</keyword>
<organism evidence="9 10">
    <name type="scientific">Candidatus Vogelbacteria bacterium CG10_big_fil_rev_8_21_14_0_10_45_14</name>
    <dbReference type="NCBI Taxonomy" id="1975042"/>
    <lineage>
        <taxon>Bacteria</taxon>
        <taxon>Candidatus Vogeliibacteriota</taxon>
    </lineage>
</organism>
<evidence type="ECO:0000313" key="9">
    <source>
        <dbReference type="EMBL" id="PIR46826.1"/>
    </source>
</evidence>
<evidence type="ECO:0000256" key="4">
    <source>
        <dbReference type="ARBA" id="ARBA00022723"/>
    </source>
</evidence>
<dbReference type="Gene3D" id="3.90.230.10">
    <property type="entry name" value="Creatinase/methionine aminopeptidase superfamily"/>
    <property type="match status" value="1"/>
</dbReference>
<dbReference type="PANTHER" id="PTHR43330">
    <property type="entry name" value="METHIONINE AMINOPEPTIDASE"/>
    <property type="match status" value="1"/>
</dbReference>
<evidence type="ECO:0000256" key="3">
    <source>
        <dbReference type="ARBA" id="ARBA00022670"/>
    </source>
</evidence>
<dbReference type="PRINTS" id="PR00599">
    <property type="entry name" value="MAPEPTIDASE"/>
</dbReference>
<dbReference type="InterPro" id="IPR000994">
    <property type="entry name" value="Pept_M24"/>
</dbReference>
<dbReference type="NCBIfam" id="TIGR00500">
    <property type="entry name" value="met_pdase_I"/>
    <property type="match status" value="1"/>
</dbReference>
<feature type="domain" description="Peptidase M24" evidence="8">
    <location>
        <begin position="12"/>
        <end position="246"/>
    </location>
</feature>
<evidence type="ECO:0000259" key="8">
    <source>
        <dbReference type="Pfam" id="PF00557"/>
    </source>
</evidence>
<dbReference type="EC" id="3.4.11.18" evidence="6 7"/>
<dbReference type="InterPro" id="IPR002467">
    <property type="entry name" value="Pept_M24A_MAP1"/>
</dbReference>
<dbReference type="PANTHER" id="PTHR43330:SF27">
    <property type="entry name" value="METHIONINE AMINOPEPTIDASE"/>
    <property type="match status" value="1"/>
</dbReference>
<dbReference type="GO" id="GO:0006508">
    <property type="term" value="P:proteolysis"/>
    <property type="evidence" value="ECO:0007669"/>
    <property type="project" value="UniProtKB-KW"/>
</dbReference>
<dbReference type="GO" id="GO:0046872">
    <property type="term" value="F:metal ion binding"/>
    <property type="evidence" value="ECO:0007669"/>
    <property type="project" value="UniProtKB-UniRule"/>
</dbReference>
<comment type="function">
    <text evidence="1 6">Removes the N-terminal methionine from nascent proteins. The N-terminal methionine is often cleaved when the second residue in the primary sequence is small and uncharged (Met-Ala-, Cys, Gly, Pro, Ser, Thr, or Val). Requires deformylation of the N(alpha)-formylated initiator methionine before it can be hydrolyzed.</text>
</comment>
<dbReference type="InterPro" id="IPR001714">
    <property type="entry name" value="Pept_M24_MAP"/>
</dbReference>
<accession>A0A2H0RK71</accession>
<comment type="subunit">
    <text evidence="6">Monomer.</text>
</comment>
<protein>
    <recommendedName>
        <fullName evidence="6 7">Methionine aminopeptidase</fullName>
        <shortName evidence="6">MAP</shortName>
        <shortName evidence="6">MetAP</shortName>
        <ecNumber evidence="6 7">3.4.11.18</ecNumber>
    </recommendedName>
    <alternativeName>
        <fullName evidence="6">Peptidase M</fullName>
    </alternativeName>
</protein>
<feature type="binding site" evidence="6">
    <location>
        <position position="112"/>
    </location>
    <ligand>
        <name>a divalent metal cation</name>
        <dbReference type="ChEBI" id="CHEBI:60240"/>
        <label>2</label>
        <note>catalytic</note>
    </ligand>
</feature>
<dbReference type="Proteomes" id="UP000230833">
    <property type="component" value="Unassembled WGS sequence"/>
</dbReference>
<keyword evidence="5 6" id="KW-0378">Hydrolase</keyword>
<comment type="cofactor">
    <cofactor evidence="6">
        <name>Co(2+)</name>
        <dbReference type="ChEBI" id="CHEBI:48828"/>
    </cofactor>
    <cofactor evidence="6">
        <name>Zn(2+)</name>
        <dbReference type="ChEBI" id="CHEBI:29105"/>
    </cofactor>
    <cofactor evidence="6">
        <name>Mn(2+)</name>
        <dbReference type="ChEBI" id="CHEBI:29035"/>
    </cofactor>
    <cofactor evidence="6">
        <name>Fe(2+)</name>
        <dbReference type="ChEBI" id="CHEBI:29033"/>
    </cofactor>
    <text evidence="6">Binds 2 divalent metal cations per subunit. Has a high-affinity and a low affinity metal-binding site. The true nature of the physiological cofactor is under debate. The enzyme is active with cobalt, zinc, manganese or divalent iron ions. Most likely, methionine aminopeptidases function as mononuclear Fe(2+)-metalloproteases under physiological conditions, and the catalytically relevant metal-binding site has been assigned to the histidine-containing high-affinity site.</text>
</comment>
<comment type="similarity">
    <text evidence="6">Belongs to the peptidase M24A family. Methionine aminopeptidase type 1 subfamily.</text>
</comment>
<comment type="caution">
    <text evidence="9">The sequence shown here is derived from an EMBL/GenBank/DDBJ whole genome shotgun (WGS) entry which is preliminary data.</text>
</comment>
<feature type="binding site" evidence="6">
    <location>
        <position position="101"/>
    </location>
    <ligand>
        <name>a divalent metal cation</name>
        <dbReference type="ChEBI" id="CHEBI:60240"/>
        <label>1</label>
    </ligand>
</feature>
<sequence length="256" mass="27650">MIRLKTKEEIEVLREGGRRLARVLEELREAVRPGVSTGDLDRLADRLIQEGGDSASFKGYKPRGASRPFPYALCASVNEEVVHGIPSETKILREGDIIGLDLGVTHEGLITDAAITVIVGHTDAKTTKLVRRTEEALQAGIESARAGNHIGDIGASIEEFARPLGYGVVRELAGHGVGYSVHEEPFVPNYGHRGKGEELMVGMVLALEPMFTLGKHQVNALADGYTIVTKDGSRSAHFEHTIAITEDGPRVLTALD</sequence>
<gene>
    <name evidence="6 9" type="primary">map</name>
    <name evidence="9" type="ORF">COV07_02485</name>
</gene>
<dbReference type="GO" id="GO:0004239">
    <property type="term" value="F:initiator methionyl aminopeptidase activity"/>
    <property type="evidence" value="ECO:0007669"/>
    <property type="project" value="UniProtKB-UniRule"/>
</dbReference>
<comment type="catalytic activity">
    <reaction evidence="6 7">
        <text>Release of N-terminal amino acids, preferentially methionine, from peptides and arylamides.</text>
        <dbReference type="EC" id="3.4.11.18"/>
    </reaction>
</comment>
<dbReference type="InterPro" id="IPR036005">
    <property type="entry name" value="Creatinase/aminopeptidase-like"/>
</dbReference>
<feature type="binding site" evidence="6">
    <location>
        <position position="83"/>
    </location>
    <ligand>
        <name>substrate</name>
    </ligand>
</feature>
<dbReference type="Pfam" id="PF00557">
    <property type="entry name" value="Peptidase_M24"/>
    <property type="match status" value="1"/>
</dbReference>
<reference evidence="9 10" key="1">
    <citation type="submission" date="2017-09" db="EMBL/GenBank/DDBJ databases">
        <title>Depth-based differentiation of microbial function through sediment-hosted aquifers and enrichment of novel symbionts in the deep terrestrial subsurface.</title>
        <authorList>
            <person name="Probst A.J."/>
            <person name="Ladd B."/>
            <person name="Jarett J.K."/>
            <person name="Geller-Mcgrath D.E."/>
            <person name="Sieber C.M."/>
            <person name="Emerson J.B."/>
            <person name="Anantharaman K."/>
            <person name="Thomas B.C."/>
            <person name="Malmstrom R."/>
            <person name="Stieglmeier M."/>
            <person name="Klingl A."/>
            <person name="Woyke T."/>
            <person name="Ryan C.M."/>
            <person name="Banfield J.F."/>
        </authorList>
    </citation>
    <scope>NUCLEOTIDE SEQUENCE [LARGE SCALE GENOMIC DNA]</scope>
    <source>
        <strain evidence="9">CG10_big_fil_rev_8_21_14_0_10_45_14</strain>
    </source>
</reference>
<feature type="binding site" evidence="6">
    <location>
        <position position="239"/>
    </location>
    <ligand>
        <name>a divalent metal cation</name>
        <dbReference type="ChEBI" id="CHEBI:60240"/>
        <label>1</label>
    </ligand>
</feature>
<feature type="binding site" evidence="6">
    <location>
        <position position="239"/>
    </location>
    <ligand>
        <name>a divalent metal cation</name>
        <dbReference type="ChEBI" id="CHEBI:60240"/>
        <label>2</label>
        <note>catalytic</note>
    </ligand>
</feature>
<feature type="binding site" evidence="6">
    <location>
        <position position="175"/>
    </location>
    <ligand>
        <name>a divalent metal cation</name>
        <dbReference type="ChEBI" id="CHEBI:60240"/>
        <label>2</label>
        <note>catalytic</note>
    </ligand>
</feature>
<dbReference type="CDD" id="cd01086">
    <property type="entry name" value="MetAP1"/>
    <property type="match status" value="1"/>
</dbReference>
<evidence type="ECO:0000256" key="5">
    <source>
        <dbReference type="ARBA" id="ARBA00022801"/>
    </source>
</evidence>
<evidence type="ECO:0000256" key="6">
    <source>
        <dbReference type="HAMAP-Rule" id="MF_01974"/>
    </source>
</evidence>